<feature type="domain" description="Coat protein VP1/VP2 Parvovirus" evidence="7">
    <location>
        <begin position="520"/>
        <end position="740"/>
    </location>
</feature>
<name>A0A0D3MD72_9VIRU</name>
<keyword evidence="5" id="KW-0946">Virion</keyword>
<keyword evidence="4" id="KW-0167">Capsid protein</keyword>
<dbReference type="InterPro" id="IPR036952">
    <property type="entry name" value="VP1/VP2"/>
</dbReference>
<feature type="compositionally biased region" description="Basic and acidic residues" evidence="6">
    <location>
        <begin position="127"/>
        <end position="154"/>
    </location>
</feature>
<organism evidence="9">
    <name type="scientific">Bat parvovirus</name>
    <dbReference type="NCBI Taxonomy" id="1514704"/>
    <lineage>
        <taxon>Viruses</taxon>
        <taxon>Monodnaviria</taxon>
        <taxon>Shotokuvirae</taxon>
        <taxon>Cossaviricota</taxon>
        <taxon>Quintoviricetes</taxon>
        <taxon>Piccovirales</taxon>
        <taxon>Parvoviridae</taxon>
        <taxon>Parvovirinae</taxon>
    </lineage>
</organism>
<sequence length="748" mass="83525">MPRPPSPVTNHRYRYLGPGNDLDSGEPTNQSDKAARDHDHQYAKYLANNQNPYLYYNSADEQFIKRTDGATDWGGRLGNLIFRGKRLIAPRLEEPAVASPLAAPGPKKPRRPPPSHIFVNLARKRKGDQPDRGDHSYAKQPRDQPNRTSERDNMDGDSGEQGAGDGPAEQPQPFAAGGGSGGGGGGGGARSGGVGHSTGRYDNRTLWNFLPGGWVEITCYSSRLIHQNMPSNELYRMVKLATRGDGFHLNGFGYKDDAHVQFVTPWELIDCNAWGVWFCPSDFQHLVNTCEDLQIISLEQDIFNVVLKTVTEVGPQDARVKQYANDLTASLMVAMDSNNALPYTPAAMRMATLGFFPWKPTTLPSYSYYGDWFGIVRPTSLNGQRANAERTSSRKVHTNHGEETIVTEELTFGGSSGDSGRQIQPRVTQQAFHQNRVDCQFFCIETQLPIDLIRTGDSWSSGVYKFNANNMKLTRNWQSMRQIGMPPRGITLPNQVDQDLGMPALASRRGRYWGNATGNGNIFETTIVRPTVLGYQFPEWVFMATCGGPAITNGPIGYRDTDGNPYWNNGMNTFRYGREHGTQNGVNQYGTTGFQVGACPWTKRSTWIQRNLVNNSANEAEFLGVEMAGTGPRATLGNWLPHILNTYSPYTSVPAPAHSYPWGQIWDKRPHVELKAPLQPSAPFLVDNPPGQILTKVAPNLTENYNPQEATYARIITFCDYWWKGKLTFRAKLRVPHQWNLHYLYNKP</sequence>
<evidence type="ECO:0000256" key="5">
    <source>
        <dbReference type="ARBA" id="ARBA00022844"/>
    </source>
</evidence>
<dbReference type="EMBL" id="KJ641670">
    <property type="protein sequence ID" value="AIF74221.1"/>
    <property type="molecule type" value="Genomic_DNA"/>
</dbReference>
<feature type="non-terminal residue" evidence="9">
    <location>
        <position position="748"/>
    </location>
</feature>
<feature type="region of interest" description="Disordered" evidence="6">
    <location>
        <begin position="122"/>
        <end position="196"/>
    </location>
</feature>
<evidence type="ECO:0000256" key="4">
    <source>
        <dbReference type="ARBA" id="ARBA00022561"/>
    </source>
</evidence>
<dbReference type="Pfam" id="PF00740">
    <property type="entry name" value="VP1_2"/>
    <property type="match status" value="2"/>
</dbReference>
<evidence type="ECO:0000256" key="3">
    <source>
        <dbReference type="ARBA" id="ARBA00022431"/>
    </source>
</evidence>
<dbReference type="InterPro" id="IPR001403">
    <property type="entry name" value="Parvovirus_coat"/>
</dbReference>
<dbReference type="GO" id="GO:0005198">
    <property type="term" value="F:structural molecule activity"/>
    <property type="evidence" value="ECO:0007669"/>
    <property type="project" value="InterPro"/>
</dbReference>
<evidence type="ECO:0000259" key="8">
    <source>
        <dbReference type="Pfam" id="PF08398"/>
    </source>
</evidence>
<reference evidence="9" key="1">
    <citation type="journal article" date="2016" name="ISME J.">
        <title>Deciphering the bat virome catalog to better understand the ecological diversity of bat viruses and the bat origin of emerging infectious diseases.</title>
        <authorList>
            <person name="Wu Z."/>
            <person name="Yang L."/>
            <person name="Ren X."/>
            <person name="He G."/>
            <person name="Zhang J."/>
            <person name="Yang J."/>
            <person name="Qian Z."/>
            <person name="Dong J."/>
            <person name="Sun L."/>
            <person name="Zhu Y."/>
            <person name="Du J."/>
            <person name="Yang F."/>
            <person name="Zhang S."/>
            <person name="Jin Q."/>
        </authorList>
    </citation>
    <scope>NUCLEOTIDE SEQUENCE</scope>
    <source>
        <strain evidence="9">BtMf-PV/HuB2013</strain>
    </source>
</reference>
<evidence type="ECO:0000256" key="2">
    <source>
        <dbReference type="ARBA" id="ARBA00005398"/>
    </source>
</evidence>
<accession>A0A0D3MD72</accession>
<dbReference type="Pfam" id="PF08398">
    <property type="entry name" value="Phospholip_A2_4"/>
    <property type="match status" value="1"/>
</dbReference>
<feature type="compositionally biased region" description="Gly residues" evidence="6">
    <location>
        <begin position="176"/>
        <end position="196"/>
    </location>
</feature>
<dbReference type="SUPFAM" id="SSF88645">
    <property type="entry name" value="ssDNA viruses"/>
    <property type="match status" value="1"/>
</dbReference>
<evidence type="ECO:0000259" key="7">
    <source>
        <dbReference type="Pfam" id="PF00740"/>
    </source>
</evidence>
<evidence type="ECO:0000256" key="1">
    <source>
        <dbReference type="ARBA" id="ARBA00004328"/>
    </source>
</evidence>
<dbReference type="InterPro" id="IPR013607">
    <property type="entry name" value="Phospholipase_A2-like"/>
</dbReference>
<feature type="region of interest" description="Disordered" evidence="6">
    <location>
        <begin position="1"/>
        <end position="38"/>
    </location>
</feature>
<comment type="subcellular location">
    <subcellularLocation>
        <location evidence="1">Virion</location>
    </subcellularLocation>
</comment>
<dbReference type="InterPro" id="IPR016184">
    <property type="entry name" value="Capsid/spike_ssDNA_virus"/>
</dbReference>
<dbReference type="GO" id="GO:0039615">
    <property type="term" value="C:T=1 icosahedral viral capsid"/>
    <property type="evidence" value="ECO:0007669"/>
    <property type="project" value="UniProtKB-KW"/>
</dbReference>
<feature type="domain" description="Coat protein VP1/VP2 Parvovirus" evidence="7">
    <location>
        <begin position="186"/>
        <end position="486"/>
    </location>
</feature>
<comment type="similarity">
    <text evidence="2">Belongs to the parvoviridae capsid protein family.</text>
</comment>
<protein>
    <submittedName>
        <fullName evidence="9">VP1</fullName>
    </submittedName>
</protein>
<keyword evidence="3" id="KW-1140">T=1 icosahedral capsid protein</keyword>
<feature type="domain" description="Phospholipase A2-like" evidence="8">
    <location>
        <begin position="11"/>
        <end position="85"/>
    </location>
</feature>
<evidence type="ECO:0000313" key="9">
    <source>
        <dbReference type="EMBL" id="AIF74221.1"/>
    </source>
</evidence>
<proteinExistence type="inferred from homology"/>
<dbReference type="Gene3D" id="2.170.30.10">
    <property type="entry name" value="Parvovirus coat protein VP1/VP2"/>
    <property type="match status" value="1"/>
</dbReference>
<evidence type="ECO:0000256" key="6">
    <source>
        <dbReference type="SAM" id="MobiDB-lite"/>
    </source>
</evidence>